<dbReference type="SUPFAM" id="SSF53187">
    <property type="entry name" value="Zn-dependent exopeptidases"/>
    <property type="match status" value="1"/>
</dbReference>
<dbReference type="CDD" id="cd02696">
    <property type="entry name" value="MurNAc-LAA"/>
    <property type="match status" value="1"/>
</dbReference>
<dbReference type="STRING" id="322505.SAMN04487836_14911"/>
<dbReference type="PANTHER" id="PTHR30404:SF0">
    <property type="entry name" value="N-ACETYLMURAMOYL-L-ALANINE AMIDASE AMIC"/>
    <property type="match status" value="1"/>
</dbReference>
<evidence type="ECO:0000313" key="4">
    <source>
        <dbReference type="EMBL" id="SEJ15275.1"/>
    </source>
</evidence>
<feature type="compositionally biased region" description="Low complexity" evidence="2">
    <location>
        <begin position="85"/>
        <end position="115"/>
    </location>
</feature>
<dbReference type="RefSeq" id="WP_083381656.1">
    <property type="nucleotide sequence ID" value="NZ_FNYK01000065.1"/>
</dbReference>
<feature type="region of interest" description="Disordered" evidence="2">
    <location>
        <begin position="28"/>
        <end position="115"/>
    </location>
</feature>
<proteinExistence type="predicted"/>
<dbReference type="EMBL" id="FNYK01000065">
    <property type="protein sequence ID" value="SEJ15275.1"/>
    <property type="molecule type" value="Genomic_DNA"/>
</dbReference>
<feature type="domain" description="MurNAc-LAA" evidence="3">
    <location>
        <begin position="203"/>
        <end position="323"/>
    </location>
</feature>
<dbReference type="InterPro" id="IPR050695">
    <property type="entry name" value="N-acetylmuramoyl_amidase_3"/>
</dbReference>
<dbReference type="eggNOG" id="COG0860">
    <property type="taxonomic scope" value="Bacteria"/>
</dbReference>
<feature type="compositionally biased region" description="Basic and acidic residues" evidence="2">
    <location>
        <begin position="50"/>
        <end position="60"/>
    </location>
</feature>
<accession>A0A1H6WS90</accession>
<evidence type="ECO:0000256" key="1">
    <source>
        <dbReference type="ARBA" id="ARBA00022801"/>
    </source>
</evidence>
<dbReference type="SMART" id="SM00646">
    <property type="entry name" value="Ami_3"/>
    <property type="match status" value="1"/>
</dbReference>
<evidence type="ECO:0000313" key="5">
    <source>
        <dbReference type="Proteomes" id="UP000183028"/>
    </source>
</evidence>
<dbReference type="GO" id="GO:0030288">
    <property type="term" value="C:outer membrane-bounded periplasmic space"/>
    <property type="evidence" value="ECO:0007669"/>
    <property type="project" value="TreeGrafter"/>
</dbReference>
<dbReference type="GO" id="GO:0008745">
    <property type="term" value="F:N-acetylmuramoyl-L-alanine amidase activity"/>
    <property type="evidence" value="ECO:0007669"/>
    <property type="project" value="InterPro"/>
</dbReference>
<keyword evidence="5" id="KW-1185">Reference proteome</keyword>
<dbReference type="PANTHER" id="PTHR30404">
    <property type="entry name" value="N-ACETYLMURAMOYL-L-ALANINE AMIDASE"/>
    <property type="match status" value="1"/>
</dbReference>
<gene>
    <name evidence="4" type="ORF">SAMN04487834_10654</name>
</gene>
<dbReference type="AlphaFoldDB" id="A0A1H6WS90"/>
<dbReference type="OrthoDB" id="9763643at2"/>
<keyword evidence="1" id="KW-0378">Hydrolase</keyword>
<dbReference type="Pfam" id="PF01520">
    <property type="entry name" value="Amidase_3"/>
    <property type="match status" value="1"/>
</dbReference>
<dbReference type="GO" id="GO:0009253">
    <property type="term" value="P:peptidoglycan catabolic process"/>
    <property type="evidence" value="ECO:0007669"/>
    <property type="project" value="InterPro"/>
</dbReference>
<feature type="region of interest" description="Disordered" evidence="2">
    <location>
        <begin position="136"/>
        <end position="156"/>
    </location>
</feature>
<protein>
    <submittedName>
        <fullName evidence="4">N-acetylmuramoyl-L-alanine amidase</fullName>
    </submittedName>
</protein>
<organism evidence="4 5">
    <name type="scientific">Sharpea azabuensis</name>
    <dbReference type="NCBI Taxonomy" id="322505"/>
    <lineage>
        <taxon>Bacteria</taxon>
        <taxon>Bacillati</taxon>
        <taxon>Bacillota</taxon>
        <taxon>Erysipelotrichia</taxon>
        <taxon>Erysipelotrichales</taxon>
        <taxon>Coprobacillaceae</taxon>
        <taxon>Sharpea</taxon>
    </lineage>
</organism>
<reference evidence="5" key="1">
    <citation type="submission" date="2016-10" db="EMBL/GenBank/DDBJ databases">
        <authorList>
            <person name="Varghese N."/>
        </authorList>
    </citation>
    <scope>NUCLEOTIDE SEQUENCE [LARGE SCALE GENOMIC DNA]</scope>
    <source>
        <strain evidence="5">DSM 20406</strain>
    </source>
</reference>
<dbReference type="Gene3D" id="3.40.630.40">
    <property type="entry name" value="Zn-dependent exopeptidases"/>
    <property type="match status" value="1"/>
</dbReference>
<dbReference type="InterPro" id="IPR002508">
    <property type="entry name" value="MurNAc-LAA_cat"/>
</dbReference>
<name>A0A1H6WS90_9FIRM</name>
<evidence type="ECO:0000256" key="2">
    <source>
        <dbReference type="SAM" id="MobiDB-lite"/>
    </source>
</evidence>
<sequence length="327" mass="34667">MKNKYKIIIVGLLAVLVLGIGIALTASKQTKSQQPKVSTTTITNNTAKGEASEAEKEALKSSEQALSEATKKVVDSANKKEEPQTNEPQQKQEAQQPQQAQQTQQTATPAPVKQAVPTNNKVVCIDAGHQRYGNSAKEPIGPGASQTKAKVTTGATGIRSHRTESQINLEIALKLQRILQSRGYTVVMCRTSQDVNISNKERADIANKAHAGAFIRLHCDSSNNQSVNGVTGLAPASGNPYLSPSIVSSSQSLTRAVVNGLCSATGAKNRGLSLVNNMSGINWTQVPVALVEMGFISNPNEDANLTNDAYQEKVANGIANGIASFLH</sequence>
<feature type="compositionally biased region" description="Basic and acidic residues" evidence="2">
    <location>
        <begin position="69"/>
        <end position="83"/>
    </location>
</feature>
<feature type="compositionally biased region" description="Polar residues" evidence="2">
    <location>
        <begin position="28"/>
        <end position="46"/>
    </location>
</feature>
<feature type="compositionally biased region" description="Polar residues" evidence="2">
    <location>
        <begin position="144"/>
        <end position="155"/>
    </location>
</feature>
<dbReference type="Proteomes" id="UP000183028">
    <property type="component" value="Unassembled WGS sequence"/>
</dbReference>
<evidence type="ECO:0000259" key="3">
    <source>
        <dbReference type="SMART" id="SM00646"/>
    </source>
</evidence>